<evidence type="ECO:0000313" key="5">
    <source>
        <dbReference type="EMBL" id="CAB4204156.1"/>
    </source>
</evidence>
<reference evidence="5" key="1">
    <citation type="submission" date="2020-05" db="EMBL/GenBank/DDBJ databases">
        <authorList>
            <person name="Chiriac C."/>
            <person name="Salcher M."/>
            <person name="Ghai R."/>
            <person name="Kavagutti S V."/>
        </authorList>
    </citation>
    <scope>NUCLEOTIDE SEQUENCE</scope>
</reference>
<sequence>MAEGNDELDFTFDLDAMTVADVEVLEEVSGFALANMDFKSPPARLVRAMVYLAGRRQDPTFTLEDAGAVKLSQLASIGSKASTEDAASADEPDPTRSPGGGGAP</sequence>
<dbReference type="EMBL" id="LR796982">
    <property type="protein sequence ID" value="CAB4179667.1"/>
    <property type="molecule type" value="Genomic_DNA"/>
</dbReference>
<evidence type="ECO:0000313" key="3">
    <source>
        <dbReference type="EMBL" id="CAB4173417.1"/>
    </source>
</evidence>
<feature type="region of interest" description="Disordered" evidence="1">
    <location>
        <begin position="80"/>
        <end position="104"/>
    </location>
</feature>
<dbReference type="EMBL" id="LR797436">
    <property type="protein sequence ID" value="CAB4215853.1"/>
    <property type="molecule type" value="Genomic_DNA"/>
</dbReference>
<evidence type="ECO:0000313" key="4">
    <source>
        <dbReference type="EMBL" id="CAB4179667.1"/>
    </source>
</evidence>
<gene>
    <name evidence="4" type="ORF">UFOVP1023_42</name>
    <name evidence="5" type="ORF">UFOVP1383_35</name>
    <name evidence="6" type="ORF">UFOVP1477_13</name>
    <name evidence="2" type="ORF">UFOVP848_6</name>
    <name evidence="3" type="ORF">UFOVP945_59</name>
</gene>
<evidence type="ECO:0000313" key="6">
    <source>
        <dbReference type="EMBL" id="CAB4215853.1"/>
    </source>
</evidence>
<dbReference type="EMBL" id="LR797339">
    <property type="protein sequence ID" value="CAB4204156.1"/>
    <property type="molecule type" value="Genomic_DNA"/>
</dbReference>
<protein>
    <submittedName>
        <fullName evidence="5">Uncharacterized protein</fullName>
    </submittedName>
</protein>
<organism evidence="5">
    <name type="scientific">uncultured Caudovirales phage</name>
    <dbReference type="NCBI Taxonomy" id="2100421"/>
    <lineage>
        <taxon>Viruses</taxon>
        <taxon>Duplodnaviria</taxon>
        <taxon>Heunggongvirae</taxon>
        <taxon>Uroviricota</taxon>
        <taxon>Caudoviricetes</taxon>
        <taxon>Peduoviridae</taxon>
        <taxon>Maltschvirus</taxon>
        <taxon>Maltschvirus maltsch</taxon>
    </lineage>
</organism>
<proteinExistence type="predicted"/>
<dbReference type="EMBL" id="LR796892">
    <property type="protein sequence ID" value="CAB4173417.1"/>
    <property type="molecule type" value="Genomic_DNA"/>
</dbReference>
<evidence type="ECO:0000256" key="1">
    <source>
        <dbReference type="SAM" id="MobiDB-lite"/>
    </source>
</evidence>
<dbReference type="EMBL" id="LR796797">
    <property type="protein sequence ID" value="CAB4166848.1"/>
    <property type="molecule type" value="Genomic_DNA"/>
</dbReference>
<evidence type="ECO:0000313" key="2">
    <source>
        <dbReference type="EMBL" id="CAB4166848.1"/>
    </source>
</evidence>
<name>A0A6J5S6N9_9CAUD</name>
<accession>A0A6J5S6N9</accession>